<accession>A0A7H0LEK7</accession>
<evidence type="ECO:0000256" key="1">
    <source>
        <dbReference type="SAM" id="MobiDB-lite"/>
    </source>
</evidence>
<keyword evidence="3" id="KW-1185">Reference proteome</keyword>
<dbReference type="RefSeq" id="WP_187760439.1">
    <property type="nucleotide sequence ID" value="NZ_CP061038.1"/>
</dbReference>
<proteinExistence type="predicted"/>
<feature type="region of interest" description="Disordered" evidence="1">
    <location>
        <begin position="123"/>
        <end position="152"/>
    </location>
</feature>
<dbReference type="EMBL" id="CP061038">
    <property type="protein sequence ID" value="QNQ08110.1"/>
    <property type="molecule type" value="Genomic_DNA"/>
</dbReference>
<protein>
    <submittedName>
        <fullName evidence="2">Uncharacterized protein</fullName>
    </submittedName>
</protein>
<dbReference type="AlphaFoldDB" id="A0A7H0LEK7"/>
<dbReference type="Proteomes" id="UP000516148">
    <property type="component" value="Chromosome"/>
</dbReference>
<evidence type="ECO:0000313" key="3">
    <source>
        <dbReference type="Proteomes" id="UP000516148"/>
    </source>
</evidence>
<evidence type="ECO:0000313" key="2">
    <source>
        <dbReference type="EMBL" id="QNQ08110.1"/>
    </source>
</evidence>
<dbReference type="KEGG" id="spap:H3Z74_15180"/>
<organism evidence="2 3">
    <name type="scientific">Sphingomonas alpina</name>
    <dbReference type="NCBI Taxonomy" id="653931"/>
    <lineage>
        <taxon>Bacteria</taxon>
        <taxon>Pseudomonadati</taxon>
        <taxon>Pseudomonadota</taxon>
        <taxon>Alphaproteobacteria</taxon>
        <taxon>Sphingomonadales</taxon>
        <taxon>Sphingomonadaceae</taxon>
        <taxon>Sphingomonas</taxon>
    </lineage>
</organism>
<feature type="compositionally biased region" description="Low complexity" evidence="1">
    <location>
        <begin position="129"/>
        <end position="152"/>
    </location>
</feature>
<name>A0A7H0LEK7_9SPHN</name>
<gene>
    <name evidence="2" type="ORF">H3Z74_15180</name>
</gene>
<reference evidence="2 3" key="1">
    <citation type="submission" date="2020-09" db="EMBL/GenBank/DDBJ databases">
        <title>Sphingomonas sp., a new species isolated from pork steak.</title>
        <authorList>
            <person name="Heidler von Heilborn D."/>
        </authorList>
    </citation>
    <scope>NUCLEOTIDE SEQUENCE [LARGE SCALE GENOMIC DNA]</scope>
    <source>
        <strain evidence="3">S8-3T</strain>
    </source>
</reference>
<sequence length="152" mass="15757">MSLFPRIQSPCPYKGNLSDIMDGSQCRLCKREVHDLTALSVGERQALLSGCETEICVSYAVSARSVLAAAALAATAIAIPAHAQQAEPAASVDEEVDYIIVGGLRAPKNAQWVKDEPVSDAPALPVTYDDPAPAQAAGQAVTMPAPVTPAAS</sequence>